<proteinExistence type="inferred from homology"/>
<keyword evidence="7" id="KW-1185">Reference proteome</keyword>
<dbReference type="Pfam" id="PF01594">
    <property type="entry name" value="AI-2E_transport"/>
    <property type="match status" value="1"/>
</dbReference>
<evidence type="ECO:0000256" key="2">
    <source>
        <dbReference type="ARBA" id="ARBA00009773"/>
    </source>
</evidence>
<comment type="subcellular location">
    <subcellularLocation>
        <location evidence="1">Membrane</location>
        <topology evidence="1">Multi-pass membrane protein</topology>
    </subcellularLocation>
</comment>
<dbReference type="GO" id="GO:0055085">
    <property type="term" value="P:transmembrane transport"/>
    <property type="evidence" value="ECO:0007669"/>
    <property type="project" value="TreeGrafter"/>
</dbReference>
<accession>A0A4Z1R7G6</accession>
<dbReference type="PANTHER" id="PTHR21716">
    <property type="entry name" value="TRANSMEMBRANE PROTEIN"/>
    <property type="match status" value="1"/>
</dbReference>
<dbReference type="OrthoDB" id="9799225at2"/>
<gene>
    <name evidence="6" type="ORF">E4582_09010</name>
</gene>
<keyword evidence="5" id="KW-0472">Membrane</keyword>
<name>A0A4Z1R7G6_9GAMM</name>
<evidence type="ECO:0000256" key="4">
    <source>
        <dbReference type="ARBA" id="ARBA00022989"/>
    </source>
</evidence>
<keyword evidence="3" id="KW-0812">Transmembrane</keyword>
<comment type="caution">
    <text evidence="6">The sequence shown here is derived from an EMBL/GenBank/DDBJ whole genome shotgun (WGS) entry which is preliminary data.</text>
</comment>
<evidence type="ECO:0000256" key="1">
    <source>
        <dbReference type="ARBA" id="ARBA00004141"/>
    </source>
</evidence>
<dbReference type="PANTHER" id="PTHR21716:SF16">
    <property type="entry name" value="BLL1467 PROTEIN"/>
    <property type="match status" value="1"/>
</dbReference>
<dbReference type="RefSeq" id="WP_134674243.1">
    <property type="nucleotide sequence ID" value="NZ_CP039383.2"/>
</dbReference>
<dbReference type="EMBL" id="SPUH01000001">
    <property type="protein sequence ID" value="TKS54886.1"/>
    <property type="molecule type" value="Genomic_DNA"/>
</dbReference>
<dbReference type="AlphaFoldDB" id="A0A4Z1R7G6"/>
<reference evidence="6 7" key="1">
    <citation type="submission" date="2019-01" db="EMBL/GenBank/DDBJ databases">
        <authorList>
            <person name="Zhang S."/>
        </authorList>
    </citation>
    <scope>NUCLEOTIDE SEQUENCE [LARGE SCALE GENOMIC DNA]</scope>
    <source>
        <strain evidence="6 7">1626</strain>
    </source>
</reference>
<evidence type="ECO:0000256" key="5">
    <source>
        <dbReference type="ARBA" id="ARBA00023136"/>
    </source>
</evidence>
<comment type="similarity">
    <text evidence="2">Belongs to the autoinducer-2 exporter (AI-2E) (TC 2.A.86) family.</text>
</comment>
<protein>
    <submittedName>
        <fullName evidence="6">AI-2E family transporter</fullName>
    </submittedName>
</protein>
<keyword evidence="4" id="KW-1133">Transmembrane helix</keyword>
<dbReference type="GO" id="GO:0016020">
    <property type="term" value="C:membrane"/>
    <property type="evidence" value="ECO:0007669"/>
    <property type="project" value="UniProtKB-SubCell"/>
</dbReference>
<evidence type="ECO:0000256" key="3">
    <source>
        <dbReference type="ARBA" id="ARBA00022692"/>
    </source>
</evidence>
<dbReference type="Proteomes" id="UP000298681">
    <property type="component" value="Unassembled WGS sequence"/>
</dbReference>
<evidence type="ECO:0000313" key="7">
    <source>
        <dbReference type="Proteomes" id="UP000298681"/>
    </source>
</evidence>
<dbReference type="InterPro" id="IPR002549">
    <property type="entry name" value="AI-2E-like"/>
</dbReference>
<organism evidence="6 7">
    <name type="scientific">Luteimonas yindakuii</name>
    <dbReference type="NCBI Taxonomy" id="2565782"/>
    <lineage>
        <taxon>Bacteria</taxon>
        <taxon>Pseudomonadati</taxon>
        <taxon>Pseudomonadota</taxon>
        <taxon>Gammaproteobacteria</taxon>
        <taxon>Lysobacterales</taxon>
        <taxon>Lysobacteraceae</taxon>
        <taxon>Luteimonas</taxon>
    </lineage>
</organism>
<evidence type="ECO:0000313" key="6">
    <source>
        <dbReference type="EMBL" id="TKS54886.1"/>
    </source>
</evidence>
<sequence length="363" mass="39073">MVASIEATDGELPPPPAPRPRAPASMVVLATLAVLAAAWAAQGLILPILLAMFFAMVGNPILRGLRRLYVPRFVGALVVLLGGLAATGMLAWQLAGPVRGWIEEAPRQLRSLTPRLQQMAKPVQSASAAAESIAKVADVGPKQRVQLVEIKSGGTLQWLAATPRMLASVLAVVLLTFFFMVYGERLQRHAIAILPDRQRKKLTVDIMTSIEHEVSRYILTISIINTLLGMALAGCLWALGVRGPEALMWGTIVALLNFAPYVGAFIGVFLMLLMGFVNFDTIGASLLPAAVYLGLHTLEGQLITPIVLGRRMALSPLILIIALMVFGFLFGIIGLLLAVPLLVCAKIALVRVEGMDRWARLLE</sequence>